<dbReference type="Gene3D" id="3.40.1580.10">
    <property type="entry name" value="SMI1/KNR4-like"/>
    <property type="match status" value="1"/>
</dbReference>
<dbReference type="AlphaFoldDB" id="A0A1H1D0Q0"/>
<feature type="domain" description="Knr4/Smi1-like" evidence="1">
    <location>
        <begin position="224"/>
        <end position="294"/>
    </location>
</feature>
<protein>
    <submittedName>
        <fullName evidence="2">SMI1 / KNR4 family (SUKH-1)</fullName>
    </submittedName>
</protein>
<evidence type="ECO:0000313" key="3">
    <source>
        <dbReference type="Proteomes" id="UP000183053"/>
    </source>
</evidence>
<proteinExistence type="predicted"/>
<name>A0A1H1D0Q0_9ACTN</name>
<gene>
    <name evidence="2" type="ORF">SAMN04489765_1487</name>
</gene>
<dbReference type="InterPro" id="IPR018958">
    <property type="entry name" value="Knr4/Smi1-like_dom"/>
</dbReference>
<dbReference type="InterPro" id="IPR037883">
    <property type="entry name" value="Knr4/Smi1-like_sf"/>
</dbReference>
<dbReference type="OrthoDB" id="458118at2"/>
<dbReference type="Pfam" id="PF09346">
    <property type="entry name" value="SMI1_KNR4"/>
    <property type="match status" value="1"/>
</dbReference>
<dbReference type="SUPFAM" id="SSF160631">
    <property type="entry name" value="SMI1/KNR4-like"/>
    <property type="match status" value="1"/>
</dbReference>
<accession>A0A1H1D0Q0</accession>
<reference evidence="3" key="1">
    <citation type="submission" date="2016-10" db="EMBL/GenBank/DDBJ databases">
        <authorList>
            <person name="Varghese N."/>
            <person name="Submissions S."/>
        </authorList>
    </citation>
    <scope>NUCLEOTIDE SEQUENCE [LARGE SCALE GENOMIC DNA]</scope>
    <source>
        <strain evidence="3">DSM 44142</strain>
    </source>
</reference>
<evidence type="ECO:0000259" key="1">
    <source>
        <dbReference type="SMART" id="SM00860"/>
    </source>
</evidence>
<dbReference type="SMART" id="SM00860">
    <property type="entry name" value="SMI1_KNR4"/>
    <property type="match status" value="2"/>
</dbReference>
<organism evidence="2 3">
    <name type="scientific">Tsukamurella pulmonis</name>
    <dbReference type="NCBI Taxonomy" id="47312"/>
    <lineage>
        <taxon>Bacteria</taxon>
        <taxon>Bacillati</taxon>
        <taxon>Actinomycetota</taxon>
        <taxon>Actinomycetes</taxon>
        <taxon>Mycobacteriales</taxon>
        <taxon>Tsukamurellaceae</taxon>
        <taxon>Tsukamurella</taxon>
    </lineage>
</organism>
<dbReference type="EMBL" id="FNLF01000002">
    <property type="protein sequence ID" value="SDQ70161.1"/>
    <property type="molecule type" value="Genomic_DNA"/>
</dbReference>
<dbReference type="RefSeq" id="WP_068566462.1">
    <property type="nucleotide sequence ID" value="NZ_FNLF01000002.1"/>
</dbReference>
<keyword evidence="3" id="KW-1185">Reference proteome</keyword>
<dbReference type="STRING" id="47312.SAMN04489765_1487"/>
<feature type="domain" description="Knr4/Smi1-like" evidence="1">
    <location>
        <begin position="40"/>
        <end position="174"/>
    </location>
</feature>
<evidence type="ECO:0000313" key="2">
    <source>
        <dbReference type="EMBL" id="SDQ70161.1"/>
    </source>
</evidence>
<dbReference type="Proteomes" id="UP000183053">
    <property type="component" value="Unassembled WGS sequence"/>
</dbReference>
<sequence>MNTDVGVARWRELIEAFEEQRERLVRIHPDLYAMSRPNPGATEEQLLAAEKRLGHPIPAQYREFLTVANGWSEWNQDVALLSCDQIGHGTISESEGLGIRLAEGDVLVEWSTDTDWVRIADSDGTYWETFMLHRDSQGYLAGQMMMTPHGDHFYDSFEQYLVEELASLTEWLDGEELGPHGRYWGRDLRIDPPTMRQIVERLAELRVEYAAVRGEPAPDPPNPGAAPSDIAALEQRLGRPLHPEHREVLEVADGWPGNPHILSCAQIITGDLWAEALAARDRHNAWQAADFARCGVSTWQKPGPAAEAAAGVSVTPFATQAIFVWGIDIEEGRVLDVLTYVEDVARGYKRSYGTVREHLLSQIDGLCQQIESWRRTFG</sequence>